<evidence type="ECO:0000313" key="4">
    <source>
        <dbReference type="Proteomes" id="UP000053791"/>
    </source>
</evidence>
<keyword evidence="4" id="KW-1185">Reference proteome</keyword>
<dbReference type="EMBL" id="LQBQ01000034">
    <property type="protein sequence ID" value="KUJ76736.1"/>
    <property type="molecule type" value="Genomic_DNA"/>
</dbReference>
<protein>
    <recommendedName>
        <fullName evidence="2">DUF5681 domain-containing protein</fullName>
    </recommendedName>
</protein>
<evidence type="ECO:0000256" key="1">
    <source>
        <dbReference type="SAM" id="MobiDB-lite"/>
    </source>
</evidence>
<dbReference type="Pfam" id="PF18932">
    <property type="entry name" value="DUF5681"/>
    <property type="match status" value="1"/>
</dbReference>
<dbReference type="STRING" id="1685379.AVO45_09485"/>
<proteinExistence type="predicted"/>
<feature type="region of interest" description="Disordered" evidence="1">
    <location>
        <begin position="99"/>
        <end position="143"/>
    </location>
</feature>
<dbReference type="OrthoDB" id="2086138at2"/>
<reference evidence="3 4" key="1">
    <citation type="submission" date="2015-12" db="EMBL/GenBank/DDBJ databases">
        <authorList>
            <person name="Shamseldin A."/>
            <person name="Moawad H."/>
            <person name="Abd El-Rahim W.M."/>
            <person name="Sadowsky M.J."/>
        </authorList>
    </citation>
    <scope>NUCLEOTIDE SEQUENCE [LARGE SCALE GENOMIC DNA]</scope>
    <source>
        <strain evidence="3 4">ZGT118</strain>
    </source>
</reference>
<name>A0A0X3TQM0_9RHOB</name>
<feature type="region of interest" description="Disordered" evidence="1">
    <location>
        <begin position="1"/>
        <end position="43"/>
    </location>
</feature>
<dbReference type="AlphaFoldDB" id="A0A0X3TQM0"/>
<comment type="caution">
    <text evidence="3">The sequence shown here is derived from an EMBL/GenBank/DDBJ whole genome shotgun (WGS) entry which is preliminary data.</text>
</comment>
<organism evidence="3 4">
    <name type="scientific">Ruegeria marisrubri</name>
    <dbReference type="NCBI Taxonomy" id="1685379"/>
    <lineage>
        <taxon>Bacteria</taxon>
        <taxon>Pseudomonadati</taxon>
        <taxon>Pseudomonadota</taxon>
        <taxon>Alphaproteobacteria</taxon>
        <taxon>Rhodobacterales</taxon>
        <taxon>Roseobacteraceae</taxon>
        <taxon>Ruegeria</taxon>
    </lineage>
</organism>
<feature type="domain" description="DUF5681" evidence="2">
    <location>
        <begin position="17"/>
        <end position="90"/>
    </location>
</feature>
<dbReference type="Proteomes" id="UP000053791">
    <property type="component" value="Unassembled WGS sequence"/>
</dbReference>
<dbReference type="InterPro" id="IPR043736">
    <property type="entry name" value="DUF5681"/>
</dbReference>
<accession>A0A0X3TQM0</accession>
<evidence type="ECO:0000313" key="3">
    <source>
        <dbReference type="EMBL" id="KUJ76736.1"/>
    </source>
</evidence>
<gene>
    <name evidence="3" type="ORF">AVO45_09485</name>
</gene>
<sequence>MSDDEKDYEVGYGKPPKHTRFKKGQSGNPKGRPKGARGLSASLKRELESKITVREGNREVRITKAEAMAKRLAASALKGDSKALLAFLKLDADLFGDSEAHDTEAGLSGRPEPVDYDILRDFFSSPQAGQEDVEDQEDDDDGT</sequence>
<dbReference type="RefSeq" id="WP_068347460.1">
    <property type="nucleotide sequence ID" value="NZ_LQBQ01000034.1"/>
</dbReference>
<feature type="compositionally biased region" description="Acidic residues" evidence="1">
    <location>
        <begin position="131"/>
        <end position="143"/>
    </location>
</feature>
<evidence type="ECO:0000259" key="2">
    <source>
        <dbReference type="Pfam" id="PF18932"/>
    </source>
</evidence>